<sequence length="139" mass="15313">MKTLKSILLGLALLITTNIVKADDGEMLTKDYAITTYIDAVTHGKFEGLNKVLDNNVKFSMMRGKEVITFNKSDMLNSLKASKNTEQDCTVNTTTIESNGEVAIVKVDLQYSGFTRSNLVTVSNTGNGWKITNVHSVFK</sequence>
<comment type="caution">
    <text evidence="2">The sequence shown here is derived from an EMBL/GenBank/DDBJ whole genome shotgun (WGS) entry which is preliminary data.</text>
</comment>
<reference evidence="2 3" key="1">
    <citation type="submission" date="2018-05" db="EMBL/GenBank/DDBJ databases">
        <title>Mucilaginibacter hurinus sp. nov., isolated from briquette warehouse soil.</title>
        <authorList>
            <person name="Choi L."/>
        </authorList>
    </citation>
    <scope>NUCLEOTIDE SEQUENCE [LARGE SCALE GENOMIC DNA]</scope>
    <source>
        <strain evidence="2 3">ZR32</strain>
    </source>
</reference>
<accession>A0A367GMY9</accession>
<name>A0A367GMY9_9SPHI</name>
<evidence type="ECO:0000313" key="2">
    <source>
        <dbReference type="EMBL" id="RCH54395.1"/>
    </source>
</evidence>
<dbReference type="EMBL" id="QGDC01000007">
    <property type="protein sequence ID" value="RCH54395.1"/>
    <property type="molecule type" value="Genomic_DNA"/>
</dbReference>
<dbReference type="AlphaFoldDB" id="A0A367GMY9"/>
<dbReference type="OrthoDB" id="764454at2"/>
<protein>
    <recommendedName>
        <fullName evidence="4">Nuclear transport factor 2 family protein</fullName>
    </recommendedName>
</protein>
<feature type="chain" id="PRO_5016968395" description="Nuclear transport factor 2 family protein" evidence="1">
    <location>
        <begin position="23"/>
        <end position="139"/>
    </location>
</feature>
<dbReference type="Gene3D" id="3.10.450.50">
    <property type="match status" value="1"/>
</dbReference>
<keyword evidence="1" id="KW-0732">Signal</keyword>
<dbReference type="RefSeq" id="WP_114005906.1">
    <property type="nucleotide sequence ID" value="NZ_QGDC01000007.1"/>
</dbReference>
<dbReference type="InterPro" id="IPR032710">
    <property type="entry name" value="NTF2-like_dom_sf"/>
</dbReference>
<evidence type="ECO:0000313" key="3">
    <source>
        <dbReference type="Proteomes" id="UP000253209"/>
    </source>
</evidence>
<dbReference type="Proteomes" id="UP000253209">
    <property type="component" value="Unassembled WGS sequence"/>
</dbReference>
<keyword evidence="3" id="KW-1185">Reference proteome</keyword>
<evidence type="ECO:0008006" key="4">
    <source>
        <dbReference type="Google" id="ProtNLM"/>
    </source>
</evidence>
<gene>
    <name evidence="2" type="ORF">DJ568_13200</name>
</gene>
<feature type="signal peptide" evidence="1">
    <location>
        <begin position="1"/>
        <end position="22"/>
    </location>
</feature>
<organism evidence="2 3">
    <name type="scientific">Mucilaginibacter hurinus</name>
    <dbReference type="NCBI Taxonomy" id="2201324"/>
    <lineage>
        <taxon>Bacteria</taxon>
        <taxon>Pseudomonadati</taxon>
        <taxon>Bacteroidota</taxon>
        <taxon>Sphingobacteriia</taxon>
        <taxon>Sphingobacteriales</taxon>
        <taxon>Sphingobacteriaceae</taxon>
        <taxon>Mucilaginibacter</taxon>
    </lineage>
</organism>
<dbReference type="SUPFAM" id="SSF54427">
    <property type="entry name" value="NTF2-like"/>
    <property type="match status" value="1"/>
</dbReference>
<proteinExistence type="predicted"/>
<dbReference type="Pfam" id="PF12893">
    <property type="entry name" value="Lumazine_bd_2"/>
    <property type="match status" value="1"/>
</dbReference>
<evidence type="ECO:0000256" key="1">
    <source>
        <dbReference type="SAM" id="SignalP"/>
    </source>
</evidence>
<dbReference type="InterPro" id="IPR039437">
    <property type="entry name" value="FrzH/put_lumazine-bd"/>
</dbReference>